<evidence type="ECO:0000259" key="1">
    <source>
        <dbReference type="Pfam" id="PF18701"/>
    </source>
</evidence>
<feature type="domain" description="DUF5641" evidence="1">
    <location>
        <begin position="43"/>
        <end position="77"/>
    </location>
</feature>
<proteinExistence type="predicted"/>
<protein>
    <recommendedName>
        <fullName evidence="1">DUF5641 domain-containing protein</fullName>
    </recommendedName>
</protein>
<evidence type="ECO:0000313" key="3">
    <source>
        <dbReference type="Proteomes" id="UP000801492"/>
    </source>
</evidence>
<gene>
    <name evidence="2" type="ORF">ILUMI_18222</name>
</gene>
<dbReference type="OrthoDB" id="5967017at2759"/>
<dbReference type="Pfam" id="PF18701">
    <property type="entry name" value="DUF5641"/>
    <property type="match status" value="1"/>
</dbReference>
<name>A0A8K0CMZ2_IGNLU</name>
<comment type="caution">
    <text evidence="2">The sequence shown here is derived from an EMBL/GenBank/DDBJ whole genome shotgun (WGS) entry which is preliminary data.</text>
</comment>
<keyword evidence="3" id="KW-1185">Reference proteome</keyword>
<dbReference type="EMBL" id="VTPC01080927">
    <property type="protein sequence ID" value="KAF2887951.1"/>
    <property type="molecule type" value="Genomic_DNA"/>
</dbReference>
<dbReference type="Proteomes" id="UP000801492">
    <property type="component" value="Unassembled WGS sequence"/>
</dbReference>
<organism evidence="2 3">
    <name type="scientific">Ignelater luminosus</name>
    <name type="common">Cucubano</name>
    <name type="synonym">Pyrophorus luminosus</name>
    <dbReference type="NCBI Taxonomy" id="2038154"/>
    <lineage>
        <taxon>Eukaryota</taxon>
        <taxon>Metazoa</taxon>
        <taxon>Ecdysozoa</taxon>
        <taxon>Arthropoda</taxon>
        <taxon>Hexapoda</taxon>
        <taxon>Insecta</taxon>
        <taxon>Pterygota</taxon>
        <taxon>Neoptera</taxon>
        <taxon>Endopterygota</taxon>
        <taxon>Coleoptera</taxon>
        <taxon>Polyphaga</taxon>
        <taxon>Elateriformia</taxon>
        <taxon>Elateroidea</taxon>
        <taxon>Elateridae</taxon>
        <taxon>Agrypninae</taxon>
        <taxon>Pyrophorini</taxon>
        <taxon>Ignelater</taxon>
    </lineage>
</organism>
<evidence type="ECO:0000313" key="2">
    <source>
        <dbReference type="EMBL" id="KAF2887951.1"/>
    </source>
</evidence>
<feature type="non-terminal residue" evidence="2">
    <location>
        <position position="1"/>
    </location>
</feature>
<sequence>KIDTPPFNKTRRYQARLKADLRSRFRKEYLSLLVTIIEKGGVSLARIIEMYPGSDGVVRVVRLRMASGELVRPVQRCYHLEVTEPLLPSAGAIYANAHGDINRLKEDIRNTVNHVFENHFNCREDICDRTGETVDERTPELNSGAHHHIYGALGQLNLLEKLSIFPIL</sequence>
<dbReference type="InterPro" id="IPR040676">
    <property type="entry name" value="DUF5641"/>
</dbReference>
<dbReference type="AlphaFoldDB" id="A0A8K0CMZ2"/>
<accession>A0A8K0CMZ2</accession>
<reference evidence="2" key="1">
    <citation type="submission" date="2019-08" db="EMBL/GenBank/DDBJ databases">
        <title>The genome of the North American firefly Photinus pyralis.</title>
        <authorList>
            <consortium name="Photinus pyralis genome working group"/>
            <person name="Fallon T.R."/>
            <person name="Sander Lower S.E."/>
            <person name="Weng J.-K."/>
        </authorList>
    </citation>
    <scope>NUCLEOTIDE SEQUENCE</scope>
    <source>
        <strain evidence="2">TRF0915ILg1</strain>
        <tissue evidence="2">Whole body</tissue>
    </source>
</reference>